<keyword evidence="1" id="KW-0812">Transmembrane</keyword>
<organism evidence="2">
    <name type="scientific">Anguilla anguilla</name>
    <name type="common">European freshwater eel</name>
    <name type="synonym">Muraena anguilla</name>
    <dbReference type="NCBI Taxonomy" id="7936"/>
    <lineage>
        <taxon>Eukaryota</taxon>
        <taxon>Metazoa</taxon>
        <taxon>Chordata</taxon>
        <taxon>Craniata</taxon>
        <taxon>Vertebrata</taxon>
        <taxon>Euteleostomi</taxon>
        <taxon>Actinopterygii</taxon>
        <taxon>Neopterygii</taxon>
        <taxon>Teleostei</taxon>
        <taxon>Anguilliformes</taxon>
        <taxon>Anguillidae</taxon>
        <taxon>Anguilla</taxon>
    </lineage>
</organism>
<reference evidence="2" key="1">
    <citation type="submission" date="2014-11" db="EMBL/GenBank/DDBJ databases">
        <authorList>
            <person name="Amaro Gonzalez C."/>
        </authorList>
    </citation>
    <scope>NUCLEOTIDE SEQUENCE</scope>
</reference>
<dbReference type="AlphaFoldDB" id="A0A0E9X0K9"/>
<dbReference type="EMBL" id="GBXM01013162">
    <property type="protein sequence ID" value="JAH95415.1"/>
    <property type="molecule type" value="Transcribed_RNA"/>
</dbReference>
<keyword evidence="1" id="KW-1133">Transmembrane helix</keyword>
<accession>A0A0E9X0K9</accession>
<reference evidence="2" key="2">
    <citation type="journal article" date="2015" name="Fish Shellfish Immunol.">
        <title>Early steps in the European eel (Anguilla anguilla)-Vibrio vulnificus interaction in the gills: Role of the RtxA13 toxin.</title>
        <authorList>
            <person name="Callol A."/>
            <person name="Pajuelo D."/>
            <person name="Ebbesson L."/>
            <person name="Teles M."/>
            <person name="MacKenzie S."/>
            <person name="Amaro C."/>
        </authorList>
    </citation>
    <scope>NUCLEOTIDE SEQUENCE</scope>
</reference>
<keyword evidence="1" id="KW-0472">Membrane</keyword>
<name>A0A0E9X0K9_ANGAN</name>
<sequence>MGGWCYWCSTQARNEACQLWFWTRHRVYYMPAISALFLRALAKGNCGDELQSYRTFVQRSGDECKNATKISLRLCFLIYAFTPLLLSTLRFSPNKNERKFYFKWGAWSLKQKFHWL</sequence>
<evidence type="ECO:0000256" key="1">
    <source>
        <dbReference type="SAM" id="Phobius"/>
    </source>
</evidence>
<feature type="transmembrane region" description="Helical" evidence="1">
    <location>
        <begin position="70"/>
        <end position="89"/>
    </location>
</feature>
<evidence type="ECO:0000313" key="2">
    <source>
        <dbReference type="EMBL" id="JAH95415.1"/>
    </source>
</evidence>
<proteinExistence type="predicted"/>
<protein>
    <submittedName>
        <fullName evidence="2">Uncharacterized protein</fullName>
    </submittedName>
</protein>